<comment type="caution">
    <text evidence="1">The sequence shown here is derived from an EMBL/GenBank/DDBJ whole genome shotgun (WGS) entry which is preliminary data.</text>
</comment>
<name>A0A7Z0HZK9_9RHOB</name>
<gene>
    <name evidence="1" type="ORF">HUK65_09305</name>
</gene>
<evidence type="ECO:0000313" key="2">
    <source>
        <dbReference type="Proteomes" id="UP000529417"/>
    </source>
</evidence>
<organism evidence="1 2">
    <name type="scientific">Rhabdonatronobacter sediminivivens</name>
    <dbReference type="NCBI Taxonomy" id="2743469"/>
    <lineage>
        <taxon>Bacteria</taxon>
        <taxon>Pseudomonadati</taxon>
        <taxon>Pseudomonadota</taxon>
        <taxon>Alphaproteobacteria</taxon>
        <taxon>Rhodobacterales</taxon>
        <taxon>Paracoccaceae</taxon>
        <taxon>Rhabdonatronobacter</taxon>
    </lineage>
</organism>
<dbReference type="AlphaFoldDB" id="A0A7Z0HZK9"/>
<accession>A0A7Z0HZK9</accession>
<proteinExistence type="predicted"/>
<reference evidence="1 2" key="1">
    <citation type="journal article" date="2000" name="Arch. Microbiol.">
        <title>Rhodobaca bogoriensis gen. nov. and sp. nov., an alkaliphilic purple nonsulfur bacterium from African Rift Valley soda lakes.</title>
        <authorList>
            <person name="Milford A.D."/>
            <person name="Achenbach L.A."/>
            <person name="Jung D.O."/>
            <person name="Madigan M.T."/>
        </authorList>
    </citation>
    <scope>NUCLEOTIDE SEQUENCE [LARGE SCALE GENOMIC DNA]</scope>
    <source>
        <strain evidence="1 2">2376</strain>
    </source>
</reference>
<dbReference type="EMBL" id="JACBXS010000016">
    <property type="protein sequence ID" value="NYS25188.1"/>
    <property type="molecule type" value="Genomic_DNA"/>
</dbReference>
<evidence type="ECO:0000313" key="1">
    <source>
        <dbReference type="EMBL" id="NYS25188.1"/>
    </source>
</evidence>
<sequence>MDDTTFTLPTAPSGSWEELTPNERAWVEFIRIISCGSDPRVTPARMRALREALDIGREGAGRGGG</sequence>
<dbReference type="RefSeq" id="WP_179905894.1">
    <property type="nucleotide sequence ID" value="NZ_JACBXS010000016.1"/>
</dbReference>
<dbReference type="Proteomes" id="UP000529417">
    <property type="component" value="Unassembled WGS sequence"/>
</dbReference>
<protein>
    <submittedName>
        <fullName evidence="1">Uncharacterized protein</fullName>
    </submittedName>
</protein>
<keyword evidence="2" id="KW-1185">Reference proteome</keyword>